<feature type="domain" description="RNA-binding S4" evidence="2">
    <location>
        <begin position="8"/>
        <end position="71"/>
    </location>
</feature>
<dbReference type="GO" id="GO:0003723">
    <property type="term" value="F:RNA binding"/>
    <property type="evidence" value="ECO:0007669"/>
    <property type="project" value="UniProtKB-KW"/>
</dbReference>
<dbReference type="RefSeq" id="WP_045999117.1">
    <property type="nucleotide sequence ID" value="NZ_VDDC01000025.1"/>
</dbReference>
<dbReference type="PROSITE" id="PS50889">
    <property type="entry name" value="S4"/>
    <property type="match status" value="1"/>
</dbReference>
<dbReference type="EMBL" id="VDDC01000025">
    <property type="protein sequence ID" value="TNH38673.1"/>
    <property type="molecule type" value="Genomic_DNA"/>
</dbReference>
<proteinExistence type="predicted"/>
<accession>A0A5C4R3V1</accession>
<dbReference type="GeneID" id="97047882"/>
<dbReference type="SUPFAM" id="SSF55174">
    <property type="entry name" value="Alpha-L RNA-binding motif"/>
    <property type="match status" value="1"/>
</dbReference>
<comment type="caution">
    <text evidence="3">The sequence shown here is derived from an EMBL/GenBank/DDBJ whole genome shotgun (WGS) entry which is preliminary data.</text>
</comment>
<dbReference type="Pfam" id="PF01479">
    <property type="entry name" value="S4"/>
    <property type="match status" value="1"/>
</dbReference>
<sequence length="97" mass="10605">MTEAAAGLRLDKWLCHARIFKTRGLAAARIEAGGIRVNGQPCRKPGRAVRPGDVLTVSAYQRVRVLTVLGLSDRRGPAPEAQLLYREDLIDPPGMSR</sequence>
<organism evidence="3 4">
    <name type="scientific">Paracoccus haeundaensis</name>
    <dbReference type="NCBI Taxonomy" id="225362"/>
    <lineage>
        <taxon>Bacteria</taxon>
        <taxon>Pseudomonadati</taxon>
        <taxon>Pseudomonadota</taxon>
        <taxon>Alphaproteobacteria</taxon>
        <taxon>Rhodobacterales</taxon>
        <taxon>Paracoccaceae</taxon>
        <taxon>Paracoccus</taxon>
    </lineage>
</organism>
<dbReference type="Proteomes" id="UP000304880">
    <property type="component" value="Unassembled WGS sequence"/>
</dbReference>
<evidence type="ECO:0000313" key="4">
    <source>
        <dbReference type="Proteomes" id="UP000304880"/>
    </source>
</evidence>
<evidence type="ECO:0000313" key="3">
    <source>
        <dbReference type="EMBL" id="TNH38673.1"/>
    </source>
</evidence>
<dbReference type="InterPro" id="IPR036986">
    <property type="entry name" value="S4_RNA-bd_sf"/>
</dbReference>
<dbReference type="Gene3D" id="3.10.290.10">
    <property type="entry name" value="RNA-binding S4 domain"/>
    <property type="match status" value="1"/>
</dbReference>
<reference evidence="3 4" key="1">
    <citation type="submission" date="2019-06" db="EMBL/GenBank/DDBJ databases">
        <authorList>
            <person name="Li J."/>
        </authorList>
    </citation>
    <scope>NUCLEOTIDE SEQUENCE [LARGE SCALE GENOMIC DNA]</scope>
    <source>
        <strain evidence="3 4">CGMCC 1.8012</strain>
    </source>
</reference>
<protein>
    <submittedName>
        <fullName evidence="3">RNA-binding S4 domain-containing protein</fullName>
    </submittedName>
</protein>
<evidence type="ECO:0000259" key="2">
    <source>
        <dbReference type="SMART" id="SM00363"/>
    </source>
</evidence>
<gene>
    <name evidence="3" type="ORF">FHD67_13820</name>
</gene>
<keyword evidence="4" id="KW-1185">Reference proteome</keyword>
<dbReference type="InterPro" id="IPR002942">
    <property type="entry name" value="S4_RNA-bd"/>
</dbReference>
<dbReference type="SMART" id="SM00363">
    <property type="entry name" value="S4"/>
    <property type="match status" value="1"/>
</dbReference>
<evidence type="ECO:0000256" key="1">
    <source>
        <dbReference type="PROSITE-ProRule" id="PRU00182"/>
    </source>
</evidence>
<dbReference type="AlphaFoldDB" id="A0A5C4R3V1"/>
<dbReference type="CDD" id="cd00165">
    <property type="entry name" value="S4"/>
    <property type="match status" value="1"/>
</dbReference>
<keyword evidence="1" id="KW-0694">RNA-binding</keyword>
<name>A0A5C4R3V1_9RHOB</name>